<dbReference type="AlphaFoldDB" id="A0A6H9Y840"/>
<dbReference type="Gene3D" id="3.30.530.20">
    <property type="match status" value="1"/>
</dbReference>
<accession>A0A6H9Y840</accession>
<evidence type="ECO:0000256" key="1">
    <source>
        <dbReference type="SAM" id="MobiDB-lite"/>
    </source>
</evidence>
<organism evidence="2 3">
    <name type="scientific">Actinomadura rudentiformis</name>
    <dbReference type="NCBI Taxonomy" id="359158"/>
    <lineage>
        <taxon>Bacteria</taxon>
        <taxon>Bacillati</taxon>
        <taxon>Actinomycetota</taxon>
        <taxon>Actinomycetes</taxon>
        <taxon>Streptosporangiales</taxon>
        <taxon>Thermomonosporaceae</taxon>
        <taxon>Actinomadura</taxon>
    </lineage>
</organism>
<dbReference type="EMBL" id="WBMT01000031">
    <property type="protein sequence ID" value="KAB2340168.1"/>
    <property type="molecule type" value="Genomic_DNA"/>
</dbReference>
<dbReference type="Proteomes" id="UP000468735">
    <property type="component" value="Unassembled WGS sequence"/>
</dbReference>
<dbReference type="InterPro" id="IPR023393">
    <property type="entry name" value="START-like_dom_sf"/>
</dbReference>
<dbReference type="SUPFAM" id="SSF55961">
    <property type="entry name" value="Bet v1-like"/>
    <property type="match status" value="1"/>
</dbReference>
<comment type="caution">
    <text evidence="2">The sequence shown here is derived from an EMBL/GenBank/DDBJ whole genome shotgun (WGS) entry which is preliminary data.</text>
</comment>
<feature type="region of interest" description="Disordered" evidence="1">
    <location>
        <begin position="144"/>
        <end position="198"/>
    </location>
</feature>
<dbReference type="OrthoDB" id="7067492at2"/>
<gene>
    <name evidence="2" type="ORF">F8566_45725</name>
</gene>
<dbReference type="RefSeq" id="WP_151570023.1">
    <property type="nucleotide sequence ID" value="NZ_WBMT01000031.1"/>
</dbReference>
<reference evidence="2 3" key="1">
    <citation type="submission" date="2019-09" db="EMBL/GenBank/DDBJ databases">
        <title>Actinomadura physcomitrii sp. nov., a novel actinomycete isolated from moss [Physcomitrium sphaericum (Ludw) Fuernr].</title>
        <authorList>
            <person name="Zhuang X."/>
            <person name="Liu C."/>
        </authorList>
    </citation>
    <scope>NUCLEOTIDE SEQUENCE [LARGE SCALE GENOMIC DNA]</scope>
    <source>
        <strain evidence="2 3">HMC1</strain>
    </source>
</reference>
<keyword evidence="3" id="KW-1185">Reference proteome</keyword>
<feature type="compositionally biased region" description="Basic residues" evidence="1">
    <location>
        <begin position="147"/>
        <end position="169"/>
    </location>
</feature>
<evidence type="ECO:0000313" key="2">
    <source>
        <dbReference type="EMBL" id="KAB2340168.1"/>
    </source>
</evidence>
<feature type="compositionally biased region" description="Low complexity" evidence="1">
    <location>
        <begin position="170"/>
        <end position="192"/>
    </location>
</feature>
<evidence type="ECO:0008006" key="4">
    <source>
        <dbReference type="Google" id="ProtNLM"/>
    </source>
</evidence>
<proteinExistence type="predicted"/>
<evidence type="ECO:0000313" key="3">
    <source>
        <dbReference type="Proteomes" id="UP000468735"/>
    </source>
</evidence>
<protein>
    <recommendedName>
        <fullName evidence="4">SRPBCC family protein</fullName>
    </recommendedName>
</protein>
<name>A0A6H9Y840_9ACTN</name>
<sequence length="198" mass="22191">MSYRVHDERQRVLRVPPERVWDLLSRMGTDNDPVYPSLWGWVRFPEGLYEEAPMIHDTGAALVNCKVTVVTPNRELRFGMEHDPDDGHGFVLEPVREGTRIHHVLDGSFPSVMRVAWPLVGKVIHGETIEGIFDNLERGLTGEIASPRRRPRRARLLRGVGRKAARRRPPGTGRPPAAGRPPGTGRPPAAGRRAGDRE</sequence>